<keyword evidence="1" id="KW-0812">Transmembrane</keyword>
<feature type="transmembrane region" description="Helical" evidence="1">
    <location>
        <begin position="113"/>
        <end position="135"/>
    </location>
</feature>
<dbReference type="AlphaFoldDB" id="A0AAV5GXV4"/>
<comment type="caution">
    <text evidence="2">The sequence shown here is derived from an EMBL/GenBank/DDBJ whole genome shotgun (WGS) entry which is preliminary data.</text>
</comment>
<proteinExistence type="predicted"/>
<protein>
    <submittedName>
        <fullName evidence="2">Uncharacterized protein</fullName>
    </submittedName>
</protein>
<accession>A0AAV5GXV4</accession>
<name>A0AAV5GXV4_9BASI</name>
<dbReference type="Proteomes" id="UP001342314">
    <property type="component" value="Unassembled WGS sequence"/>
</dbReference>
<dbReference type="EMBL" id="BQKY01000015">
    <property type="protein sequence ID" value="GJN93994.1"/>
    <property type="molecule type" value="Genomic_DNA"/>
</dbReference>
<reference evidence="2 3" key="1">
    <citation type="submission" date="2021-12" db="EMBL/GenBank/DDBJ databases">
        <title>High titer production of polyol ester of fatty acids by Rhodotorula paludigena BS15 towards product separation-free biomass refinery.</title>
        <authorList>
            <person name="Mano J."/>
            <person name="Ono H."/>
            <person name="Tanaka T."/>
            <person name="Naito K."/>
            <person name="Sushida H."/>
            <person name="Ike M."/>
            <person name="Tokuyasu K."/>
            <person name="Kitaoka M."/>
        </authorList>
    </citation>
    <scope>NUCLEOTIDE SEQUENCE [LARGE SCALE GENOMIC DNA]</scope>
    <source>
        <strain evidence="2 3">BS15</strain>
    </source>
</reference>
<keyword evidence="3" id="KW-1185">Reference proteome</keyword>
<feature type="transmembrane region" description="Helical" evidence="1">
    <location>
        <begin position="76"/>
        <end position="93"/>
    </location>
</feature>
<evidence type="ECO:0000256" key="1">
    <source>
        <dbReference type="SAM" id="Phobius"/>
    </source>
</evidence>
<evidence type="ECO:0000313" key="3">
    <source>
        <dbReference type="Proteomes" id="UP001342314"/>
    </source>
</evidence>
<evidence type="ECO:0000313" key="2">
    <source>
        <dbReference type="EMBL" id="GJN93994.1"/>
    </source>
</evidence>
<gene>
    <name evidence="2" type="ORF">Rhopal_007057-T1</name>
</gene>
<organism evidence="2 3">
    <name type="scientific">Rhodotorula paludigena</name>
    <dbReference type="NCBI Taxonomy" id="86838"/>
    <lineage>
        <taxon>Eukaryota</taxon>
        <taxon>Fungi</taxon>
        <taxon>Dikarya</taxon>
        <taxon>Basidiomycota</taxon>
        <taxon>Pucciniomycotina</taxon>
        <taxon>Microbotryomycetes</taxon>
        <taxon>Sporidiobolales</taxon>
        <taxon>Sporidiobolaceae</taxon>
        <taxon>Rhodotorula</taxon>
    </lineage>
</organism>
<keyword evidence="1" id="KW-0472">Membrane</keyword>
<sequence length="151" mass="16523">MTAARFHLPTASYRAVSPTSSSSDEHTDTDTTRWRLSISSNPQIVLEYPGLVPASSISFETEETPTKALTTLTKSWLLVAVTSFVLLSTALAFDNPILLAYLPDLSKNALYNALYQLPNVVMGWIASVVVQALLASSSWRWGHGMCVFDIV</sequence>
<keyword evidence="1" id="KW-1133">Transmembrane helix</keyword>